<accession>A0A923G0D9</accession>
<evidence type="ECO:0000313" key="3">
    <source>
        <dbReference type="EMBL" id="MFK5736873.1"/>
    </source>
</evidence>
<reference evidence="3 4" key="1">
    <citation type="journal article" date="2012" name="Plant Soil">
        <title>Screening of plant growth-promoting traits in arsenic-resistant bacteria isolated from the rhizosphere of soybean plants from Argentinean agricultural soil.</title>
        <authorList>
            <person name="Wevar Oller A.L."/>
            <person name="Talano M.A."/>
            <person name="Agostini E."/>
        </authorList>
    </citation>
    <scope>NUCLEOTIDE SEQUENCE [LARGE SCALE GENOMIC DNA]</scope>
    <source>
        <strain evidence="3 4">AW4</strain>
    </source>
</reference>
<name>A0A923G0D9_9PSED</name>
<proteinExistence type="predicted"/>
<dbReference type="EMBL" id="JABWRE020000001">
    <property type="protein sequence ID" value="MBV4536499.1"/>
    <property type="molecule type" value="Genomic_DNA"/>
</dbReference>
<reference evidence="1" key="3">
    <citation type="submission" date="2020-07" db="EMBL/GenBank/DDBJ databases">
        <authorList>
            <person name="Lood C."/>
            <person name="Girard L."/>
        </authorList>
    </citation>
    <scope>NUCLEOTIDE SEQUENCE</scope>
    <source>
        <strain evidence="1">SWRI10</strain>
    </source>
</reference>
<comment type="caution">
    <text evidence="1">The sequence shown here is derived from an EMBL/GenBank/DDBJ whole genome shotgun (WGS) entry which is preliminary data.</text>
</comment>
<dbReference type="Proteomes" id="UP000599879">
    <property type="component" value="Unassembled WGS sequence"/>
</dbReference>
<reference evidence="1" key="2">
    <citation type="journal article" date="2020" name="Microorganisms">
        <title>Reliable Identification of Environmental Pseudomonas Isolates Using the rpoD Gene.</title>
        <authorList>
            <consortium name="The Broad Institute Genome Sequencing Platform"/>
            <person name="Girard L."/>
            <person name="Lood C."/>
            <person name="Rokni-Zadeh H."/>
            <person name="van Noort V."/>
            <person name="Lavigne R."/>
            <person name="De Mot R."/>
        </authorList>
    </citation>
    <scope>NUCLEOTIDE SEQUENCE</scope>
    <source>
        <strain evidence="1">SWRI10</strain>
    </source>
</reference>
<protein>
    <recommendedName>
        <fullName evidence="5">ABC transporter ATP-binding protein</fullName>
    </recommendedName>
</protein>
<reference evidence="3" key="5">
    <citation type="submission" date="2021-07" db="EMBL/GenBank/DDBJ databases">
        <authorList>
            <person name="Wevar Oller A.L."/>
            <person name="Talano M.A."/>
            <person name="Torres Tejerizo G.A."/>
            <person name="Agostini E."/>
        </authorList>
    </citation>
    <scope>NUCLEOTIDE SEQUENCE</scope>
    <source>
        <strain evidence="3">AW4</strain>
    </source>
</reference>
<reference evidence="2" key="4">
    <citation type="submission" date="2021-06" db="EMBL/GenBank/DDBJ databases">
        <title>Updating the genus Pseudomonas: Description of 43 new species and partition of the Pseudomonas putida group.</title>
        <authorList>
            <person name="Girard L."/>
            <person name="Lood C."/>
            <person name="Vandamme P."/>
            <person name="Rokni-Zadeh H."/>
            <person name="Van Noort V."/>
            <person name="Hofte M."/>
            <person name="Lavigne R."/>
            <person name="De Mot R."/>
        </authorList>
    </citation>
    <scope>NUCLEOTIDE SEQUENCE</scope>
    <source>
        <strain evidence="2">SWRI10</strain>
    </source>
</reference>
<evidence type="ECO:0008006" key="5">
    <source>
        <dbReference type="Google" id="ProtNLM"/>
    </source>
</evidence>
<dbReference type="SUPFAM" id="SSF52540">
    <property type="entry name" value="P-loop containing nucleoside triphosphate hydrolases"/>
    <property type="match status" value="1"/>
</dbReference>
<dbReference type="Gene3D" id="3.40.50.300">
    <property type="entry name" value="P-loop containing nucleotide triphosphate hydrolases"/>
    <property type="match status" value="1"/>
</dbReference>
<dbReference type="RefSeq" id="WP_186555268.1">
    <property type="nucleotide sequence ID" value="NZ_JABWRE020000001.1"/>
</dbReference>
<gene>
    <name evidence="2" type="ORF">HU737_010950</name>
    <name evidence="1" type="ORF">HU737_13535</name>
    <name evidence="3" type="ORF">KW869_25360</name>
</gene>
<dbReference type="EMBL" id="JAHWXS010000041">
    <property type="protein sequence ID" value="MFK5736873.1"/>
    <property type="molecule type" value="Genomic_DNA"/>
</dbReference>
<keyword evidence="4" id="KW-1185">Reference proteome</keyword>
<organism evidence="1">
    <name type="scientific">Pseudomonas urmiensis</name>
    <dbReference type="NCBI Taxonomy" id="2745493"/>
    <lineage>
        <taxon>Bacteria</taxon>
        <taxon>Pseudomonadati</taxon>
        <taxon>Pseudomonadota</taxon>
        <taxon>Gammaproteobacteria</taxon>
        <taxon>Pseudomonadales</taxon>
        <taxon>Pseudomonadaceae</taxon>
        <taxon>Pseudomonas</taxon>
    </lineage>
</organism>
<evidence type="ECO:0000313" key="2">
    <source>
        <dbReference type="EMBL" id="MBV4536499.1"/>
    </source>
</evidence>
<evidence type="ECO:0000313" key="4">
    <source>
        <dbReference type="Proteomes" id="UP001621534"/>
    </source>
</evidence>
<sequence length="49" mass="5568">MLDEPNTHLDLLSLHALELMLGQFRGAMRVVAHDLAFIERLQPTGNLRL</sequence>
<dbReference type="Proteomes" id="UP001621534">
    <property type="component" value="Unassembled WGS sequence"/>
</dbReference>
<dbReference type="EMBL" id="JABWRE010000008">
    <property type="protein sequence ID" value="MBC3441710.1"/>
    <property type="molecule type" value="Genomic_DNA"/>
</dbReference>
<dbReference type="InterPro" id="IPR027417">
    <property type="entry name" value="P-loop_NTPase"/>
</dbReference>
<evidence type="ECO:0000313" key="1">
    <source>
        <dbReference type="EMBL" id="MBC3441710.1"/>
    </source>
</evidence>
<dbReference type="AlphaFoldDB" id="A0A923G0D9"/>